<evidence type="ECO:0000256" key="1">
    <source>
        <dbReference type="SAM" id="SignalP"/>
    </source>
</evidence>
<dbReference type="OMA" id="GAYRFPT"/>
<reference evidence="2 3" key="1">
    <citation type="journal article" date="2009" name="Science">
        <title>Green evolution and dynamic adaptations revealed by genomes of the marine picoeukaryotes Micromonas.</title>
        <authorList>
            <person name="Worden A.Z."/>
            <person name="Lee J.H."/>
            <person name="Mock T."/>
            <person name="Rouze P."/>
            <person name="Simmons M.P."/>
            <person name="Aerts A.L."/>
            <person name="Allen A.E."/>
            <person name="Cuvelier M.L."/>
            <person name="Derelle E."/>
            <person name="Everett M.V."/>
            <person name="Foulon E."/>
            <person name="Grimwood J."/>
            <person name="Gundlach H."/>
            <person name="Henrissat B."/>
            <person name="Napoli C."/>
            <person name="McDonald S.M."/>
            <person name="Parker M.S."/>
            <person name="Rombauts S."/>
            <person name="Salamov A."/>
            <person name="Von Dassow P."/>
            <person name="Badger J.H."/>
            <person name="Coutinho P.M."/>
            <person name="Demir E."/>
            <person name="Dubchak I."/>
            <person name="Gentemann C."/>
            <person name="Eikrem W."/>
            <person name="Gready J.E."/>
            <person name="John U."/>
            <person name="Lanier W."/>
            <person name="Lindquist E.A."/>
            <person name="Lucas S."/>
            <person name="Mayer K.F."/>
            <person name="Moreau H."/>
            <person name="Not F."/>
            <person name="Otillar R."/>
            <person name="Panaud O."/>
            <person name="Pangilinan J."/>
            <person name="Paulsen I."/>
            <person name="Piegu B."/>
            <person name="Poliakov A."/>
            <person name="Robbens S."/>
            <person name="Schmutz J."/>
            <person name="Toulza E."/>
            <person name="Wyss T."/>
            <person name="Zelensky A."/>
            <person name="Zhou K."/>
            <person name="Armbrust E.V."/>
            <person name="Bhattacharya D."/>
            <person name="Goodenough U.W."/>
            <person name="Van de Peer Y."/>
            <person name="Grigoriev I.V."/>
        </authorList>
    </citation>
    <scope>NUCLEOTIDE SEQUENCE [LARGE SCALE GENOMIC DNA]</scope>
    <source>
        <strain evidence="3">RCC299 / NOUM17</strain>
    </source>
</reference>
<dbReference type="EMBL" id="CP001330">
    <property type="protein sequence ID" value="ACO66591.1"/>
    <property type="molecule type" value="Genomic_DNA"/>
</dbReference>
<evidence type="ECO:0008006" key="4">
    <source>
        <dbReference type="Google" id="ProtNLM"/>
    </source>
</evidence>
<dbReference type="InterPro" id="IPR011050">
    <property type="entry name" value="Pectin_lyase_fold/virulence"/>
</dbReference>
<keyword evidence="3" id="KW-1185">Reference proteome</keyword>
<dbReference type="Proteomes" id="UP000002009">
    <property type="component" value="Chromosome 11"/>
</dbReference>
<dbReference type="KEGG" id="mis:MICPUN_62743"/>
<gene>
    <name evidence="2" type="ORF">MICPUN_62743</name>
</gene>
<sequence length="255" mass="27676">MTPALALLATLLVAVATDHNRFASAYTQEGGAYRFPTGSNELHRAKYGDSRVDVATEADLRAAMEDPYISEIWIRSDITLTNSRPLPALRNLRRLTMVGRCNYGWDEDIARSAGGARDPDAAKCVIDADGKSGIFEVYGPARLDLWDLSLTNGDVDGFGGAVAVTYGRVELNHCELRGNNATRGGAVSNWHGEINFHATELVDNTAVRSGSHVYHWGGLMKTANSTIQGKKFLCNRAPASETYWDDDAGPGKPFP</sequence>
<evidence type="ECO:0000313" key="3">
    <source>
        <dbReference type="Proteomes" id="UP000002009"/>
    </source>
</evidence>
<dbReference type="AlphaFoldDB" id="C1EEU1"/>
<dbReference type="InParanoid" id="C1EEU1"/>
<dbReference type="SUPFAM" id="SSF51126">
    <property type="entry name" value="Pectin lyase-like"/>
    <property type="match status" value="1"/>
</dbReference>
<keyword evidence="1" id="KW-0732">Signal</keyword>
<dbReference type="RefSeq" id="XP_002505333.1">
    <property type="nucleotide sequence ID" value="XM_002505287.1"/>
</dbReference>
<dbReference type="GeneID" id="8247462"/>
<dbReference type="OrthoDB" id="10508976at2759"/>
<protein>
    <recommendedName>
        <fullName evidence="4">Right handed beta helix domain-containing protein</fullName>
    </recommendedName>
</protein>
<evidence type="ECO:0000313" key="2">
    <source>
        <dbReference type="EMBL" id="ACO66591.1"/>
    </source>
</evidence>
<name>C1EEU1_MICCC</name>
<proteinExistence type="predicted"/>
<feature type="signal peptide" evidence="1">
    <location>
        <begin position="1"/>
        <end position="16"/>
    </location>
</feature>
<organism evidence="2 3">
    <name type="scientific">Micromonas commoda (strain RCC299 / NOUM17 / CCMP2709)</name>
    <name type="common">Picoplanktonic green alga</name>
    <dbReference type="NCBI Taxonomy" id="296587"/>
    <lineage>
        <taxon>Eukaryota</taxon>
        <taxon>Viridiplantae</taxon>
        <taxon>Chlorophyta</taxon>
        <taxon>Mamiellophyceae</taxon>
        <taxon>Mamiellales</taxon>
        <taxon>Mamiellaceae</taxon>
        <taxon>Micromonas</taxon>
    </lineage>
</organism>
<feature type="chain" id="PRO_5002908992" description="Right handed beta helix domain-containing protein" evidence="1">
    <location>
        <begin position="17"/>
        <end position="255"/>
    </location>
</feature>
<accession>C1EEU1</accession>